<dbReference type="SUPFAM" id="SSF53335">
    <property type="entry name" value="S-adenosyl-L-methionine-dependent methyltransferases"/>
    <property type="match status" value="1"/>
</dbReference>
<dbReference type="EMBL" id="CP046620">
    <property type="protein sequence ID" value="QHQ33785.1"/>
    <property type="molecule type" value="Genomic_DNA"/>
</dbReference>
<feature type="domain" description="Methyltransferase small" evidence="6">
    <location>
        <begin position="141"/>
        <end position="305"/>
    </location>
</feature>
<dbReference type="PANTHER" id="PTHR47816">
    <property type="entry name" value="RIBOSOMAL RNA SMALL SUBUNIT METHYLTRANSFERASE C"/>
    <property type="match status" value="1"/>
</dbReference>
<dbReference type="InterPro" id="IPR002052">
    <property type="entry name" value="DNA_methylase_N6_adenine_CS"/>
</dbReference>
<keyword evidence="1" id="KW-0963">Cytoplasm</keyword>
<keyword evidence="3 7" id="KW-0489">Methyltransferase</keyword>
<protein>
    <submittedName>
        <fullName evidence="7">Methyltransferase</fullName>
    </submittedName>
</protein>
<dbReference type="Proteomes" id="UP000464495">
    <property type="component" value="Chromosome"/>
</dbReference>
<dbReference type="AlphaFoldDB" id="A0A6P1SW72"/>
<evidence type="ECO:0000256" key="4">
    <source>
        <dbReference type="ARBA" id="ARBA00022679"/>
    </source>
</evidence>
<evidence type="ECO:0000259" key="6">
    <source>
        <dbReference type="Pfam" id="PF05175"/>
    </source>
</evidence>
<dbReference type="InterPro" id="IPR046977">
    <property type="entry name" value="RsmC/RlmG"/>
</dbReference>
<dbReference type="InterPro" id="IPR007848">
    <property type="entry name" value="Small_mtfrase_dom"/>
</dbReference>
<dbReference type="Pfam" id="PF05175">
    <property type="entry name" value="MTS"/>
    <property type="match status" value="1"/>
</dbReference>
<dbReference type="GO" id="GO:0003676">
    <property type="term" value="F:nucleic acid binding"/>
    <property type="evidence" value="ECO:0007669"/>
    <property type="project" value="InterPro"/>
</dbReference>
<dbReference type="GO" id="GO:0008757">
    <property type="term" value="F:S-adenosylmethionine-dependent methyltransferase activity"/>
    <property type="evidence" value="ECO:0007669"/>
    <property type="project" value="InterPro"/>
</dbReference>
<gene>
    <name evidence="7" type="ORF">GO499_00625</name>
</gene>
<organism evidence="7 8">
    <name type="scientific">Algicella marina</name>
    <dbReference type="NCBI Taxonomy" id="2683284"/>
    <lineage>
        <taxon>Bacteria</taxon>
        <taxon>Pseudomonadati</taxon>
        <taxon>Pseudomonadota</taxon>
        <taxon>Alphaproteobacteria</taxon>
        <taxon>Rhodobacterales</taxon>
        <taxon>Paracoccaceae</taxon>
        <taxon>Algicella</taxon>
    </lineage>
</organism>
<evidence type="ECO:0000256" key="3">
    <source>
        <dbReference type="ARBA" id="ARBA00022603"/>
    </source>
</evidence>
<dbReference type="RefSeq" id="WP_161860360.1">
    <property type="nucleotide sequence ID" value="NZ_CP046620.1"/>
</dbReference>
<dbReference type="GO" id="GO:0032259">
    <property type="term" value="P:methylation"/>
    <property type="evidence" value="ECO:0007669"/>
    <property type="project" value="UniProtKB-KW"/>
</dbReference>
<accession>A0A6P1SW72</accession>
<dbReference type="GO" id="GO:0006364">
    <property type="term" value="P:rRNA processing"/>
    <property type="evidence" value="ECO:0007669"/>
    <property type="project" value="UniProtKB-KW"/>
</dbReference>
<evidence type="ECO:0000256" key="5">
    <source>
        <dbReference type="ARBA" id="ARBA00022691"/>
    </source>
</evidence>
<dbReference type="Gene3D" id="3.40.50.150">
    <property type="entry name" value="Vaccinia Virus protein VP39"/>
    <property type="match status" value="2"/>
</dbReference>
<dbReference type="InterPro" id="IPR029063">
    <property type="entry name" value="SAM-dependent_MTases_sf"/>
</dbReference>
<keyword evidence="4 7" id="KW-0808">Transferase</keyword>
<keyword evidence="2" id="KW-0698">rRNA processing</keyword>
<evidence type="ECO:0000256" key="2">
    <source>
        <dbReference type="ARBA" id="ARBA00022552"/>
    </source>
</evidence>
<dbReference type="PROSITE" id="PS00092">
    <property type="entry name" value="N6_MTASE"/>
    <property type="match status" value="1"/>
</dbReference>
<evidence type="ECO:0000256" key="1">
    <source>
        <dbReference type="ARBA" id="ARBA00022490"/>
    </source>
</evidence>
<dbReference type="PANTHER" id="PTHR47816:SF4">
    <property type="entry name" value="RIBOSOMAL RNA SMALL SUBUNIT METHYLTRANSFERASE C"/>
    <property type="match status" value="1"/>
</dbReference>
<sequence>MLAVNPVDGFDKGPFADVVIHALSDDKSSYESITLAGHTTEPPQQPANLALVFLGRNRVANHAEIAMAMRRLAPGGILLVDGQKTDGIDSVLKQMRTHFEVAGVLSKSHGKVFWLVRPEYLPDVLEDWENLASPQVNSDGLITAPGMFSHEGIDPGTAFLAENLPQKCTGRAADLGAGWGALSLLLLNSAPGITTLHLYEADRKALDAARENLQDPRASFHWSDVTSLKAQAQPYDLVISNPPFHTTRKAEPSLGIAFIEAAARILSPKGVFLMVANRHLPYEAALDVSFRSWSETANNARYKVITATAPRTRT</sequence>
<dbReference type="CDD" id="cd02440">
    <property type="entry name" value="AdoMet_MTases"/>
    <property type="match status" value="1"/>
</dbReference>
<dbReference type="KEGG" id="amaq:GO499_00625"/>
<reference evidence="7 8" key="1">
    <citation type="submission" date="2019-12" db="EMBL/GenBank/DDBJ databases">
        <title>Complete genome sequence of Algicella marina strain 9Alg 56(T) isolated from the red alga Tichocarpus crinitus.</title>
        <authorList>
            <person name="Kim S.-G."/>
            <person name="Nedashkovskaya O.I."/>
        </authorList>
    </citation>
    <scope>NUCLEOTIDE SEQUENCE [LARGE SCALE GENOMIC DNA]</scope>
    <source>
        <strain evidence="7 8">9Alg 56</strain>
    </source>
</reference>
<evidence type="ECO:0000313" key="8">
    <source>
        <dbReference type="Proteomes" id="UP000464495"/>
    </source>
</evidence>
<evidence type="ECO:0000313" key="7">
    <source>
        <dbReference type="EMBL" id="QHQ33785.1"/>
    </source>
</evidence>
<proteinExistence type="predicted"/>
<dbReference type="GO" id="GO:0008170">
    <property type="term" value="F:N-methyltransferase activity"/>
    <property type="evidence" value="ECO:0007669"/>
    <property type="project" value="UniProtKB-ARBA"/>
</dbReference>
<keyword evidence="8" id="KW-1185">Reference proteome</keyword>
<keyword evidence="5" id="KW-0949">S-adenosyl-L-methionine</keyword>
<name>A0A6P1SW72_9RHOB</name>